<accession>M8CAS6</accession>
<dbReference type="AlphaFoldDB" id="M8CAS6"/>
<evidence type="ECO:0000313" key="2">
    <source>
        <dbReference type="EnsemblPlants" id="EMT24182"/>
    </source>
</evidence>
<reference evidence="2" key="1">
    <citation type="submission" date="2015-06" db="UniProtKB">
        <authorList>
            <consortium name="EnsemblPlants"/>
        </authorList>
    </citation>
    <scope>IDENTIFICATION</scope>
</reference>
<sequence length="145" mass="15688">MDLRAFYFQAAEAAATATATEDDDVTTPKLSPSAAVQREGQSSGGASPVPRALGVEPSNFIAASEPVNNPAPVVVRDEDKSISPGVKKLKKRRLHDPVSQSPDSSRPLPDPEDVRPPMFVKVVELLKITFLLDELKHFAEVQEEV</sequence>
<name>M8CAS6_AEGTA</name>
<organism evidence="2">
    <name type="scientific">Aegilops tauschii</name>
    <name type="common">Tausch's goatgrass</name>
    <name type="synonym">Aegilops squarrosa</name>
    <dbReference type="NCBI Taxonomy" id="37682"/>
    <lineage>
        <taxon>Eukaryota</taxon>
        <taxon>Viridiplantae</taxon>
        <taxon>Streptophyta</taxon>
        <taxon>Embryophyta</taxon>
        <taxon>Tracheophyta</taxon>
        <taxon>Spermatophyta</taxon>
        <taxon>Magnoliopsida</taxon>
        <taxon>Liliopsida</taxon>
        <taxon>Poales</taxon>
        <taxon>Poaceae</taxon>
        <taxon>BOP clade</taxon>
        <taxon>Pooideae</taxon>
        <taxon>Triticodae</taxon>
        <taxon>Triticeae</taxon>
        <taxon>Triticinae</taxon>
        <taxon>Aegilops</taxon>
    </lineage>
</organism>
<protein>
    <submittedName>
        <fullName evidence="2">Uncharacterized protein</fullName>
    </submittedName>
</protein>
<feature type="region of interest" description="Disordered" evidence="1">
    <location>
        <begin position="13"/>
        <end position="115"/>
    </location>
</feature>
<dbReference type="EnsemblPlants" id="EMT24182">
    <property type="protein sequence ID" value="EMT24182"/>
    <property type="gene ID" value="F775_43054"/>
</dbReference>
<proteinExistence type="predicted"/>
<evidence type="ECO:0000256" key="1">
    <source>
        <dbReference type="SAM" id="MobiDB-lite"/>
    </source>
</evidence>